<evidence type="ECO:0000256" key="1">
    <source>
        <dbReference type="SAM" id="Phobius"/>
    </source>
</evidence>
<proteinExistence type="predicted"/>
<protein>
    <submittedName>
        <fullName evidence="2">Transposase</fullName>
    </submittedName>
</protein>
<feature type="transmembrane region" description="Helical" evidence="1">
    <location>
        <begin position="28"/>
        <end position="54"/>
    </location>
</feature>
<feature type="transmembrane region" description="Helical" evidence="1">
    <location>
        <begin position="6"/>
        <end position="21"/>
    </location>
</feature>
<dbReference type="OrthoDB" id="2382012at2"/>
<reference evidence="2 3" key="1">
    <citation type="submission" date="2016-09" db="EMBL/GenBank/DDBJ databases">
        <title>Draft genome sequence of the soil isolate, Lysinibacillus fusiformis M5, a potential hypoxanthine producer.</title>
        <authorList>
            <person name="Gallegos-Monterrosa R."/>
            <person name="Maroti G."/>
            <person name="Balint B."/>
            <person name="Kovacs A.T."/>
        </authorList>
    </citation>
    <scope>NUCLEOTIDE SEQUENCE [LARGE SCALE GENOMIC DNA]</scope>
    <source>
        <strain evidence="2 3">M5</strain>
    </source>
</reference>
<dbReference type="AlphaFoldDB" id="A0A1E4R6G6"/>
<gene>
    <name evidence="2" type="ORF">BG258_09130</name>
</gene>
<keyword evidence="1" id="KW-1133">Transmembrane helix</keyword>
<dbReference type="RefSeq" id="WP_069481075.1">
    <property type="nucleotide sequence ID" value="NZ_KV766182.1"/>
</dbReference>
<accession>A0A1E4R6G6</accession>
<evidence type="ECO:0000313" key="3">
    <source>
        <dbReference type="Proteomes" id="UP000094784"/>
    </source>
</evidence>
<dbReference type="Proteomes" id="UP000094784">
    <property type="component" value="Unassembled WGS sequence"/>
</dbReference>
<dbReference type="EMBL" id="MECQ01000001">
    <property type="protein sequence ID" value="ODV56054.1"/>
    <property type="molecule type" value="Genomic_DNA"/>
</dbReference>
<sequence length="100" mass="11213">MNVFIMVTIIVIPAVMVYLQQKSDKMRLVFNALGVVSAIFFGYIAATSITQIILEDVVFMTTIHAVFLNPIFLLTGAYLGLFFIQYMINITIRLGLSLNC</sequence>
<name>A0A1E4R6G6_9BACI</name>
<organism evidence="2 3">
    <name type="scientific">Lysinibacillus fusiformis</name>
    <dbReference type="NCBI Taxonomy" id="28031"/>
    <lineage>
        <taxon>Bacteria</taxon>
        <taxon>Bacillati</taxon>
        <taxon>Bacillota</taxon>
        <taxon>Bacilli</taxon>
        <taxon>Bacillales</taxon>
        <taxon>Bacillaceae</taxon>
        <taxon>Lysinibacillus</taxon>
    </lineage>
</organism>
<comment type="caution">
    <text evidence="2">The sequence shown here is derived from an EMBL/GenBank/DDBJ whole genome shotgun (WGS) entry which is preliminary data.</text>
</comment>
<evidence type="ECO:0000313" key="2">
    <source>
        <dbReference type="EMBL" id="ODV56054.1"/>
    </source>
</evidence>
<keyword evidence="1" id="KW-0472">Membrane</keyword>
<feature type="transmembrane region" description="Helical" evidence="1">
    <location>
        <begin position="66"/>
        <end position="88"/>
    </location>
</feature>
<keyword evidence="1" id="KW-0812">Transmembrane</keyword>